<evidence type="ECO:0000256" key="2">
    <source>
        <dbReference type="ARBA" id="ARBA00022475"/>
    </source>
</evidence>
<gene>
    <name evidence="9 12" type="primary">lspA</name>
    <name evidence="12" type="ORF">FE784_10305</name>
</gene>
<comment type="function">
    <text evidence="9 10">This protein specifically catalyzes the removal of signal peptides from prolipoproteins.</text>
</comment>
<keyword evidence="8 9" id="KW-0472">Membrane</keyword>
<evidence type="ECO:0000313" key="12">
    <source>
        <dbReference type="EMBL" id="TNJ66360.1"/>
    </source>
</evidence>
<comment type="caution">
    <text evidence="9">Lacks conserved residue(s) required for the propagation of feature annotation.</text>
</comment>
<dbReference type="GO" id="GO:0005886">
    <property type="term" value="C:plasma membrane"/>
    <property type="evidence" value="ECO:0007669"/>
    <property type="project" value="UniProtKB-SubCell"/>
</dbReference>
<keyword evidence="4 9" id="KW-0812">Transmembrane</keyword>
<evidence type="ECO:0000256" key="6">
    <source>
        <dbReference type="ARBA" id="ARBA00022801"/>
    </source>
</evidence>
<dbReference type="UniPathway" id="UPA00665"/>
<evidence type="ECO:0000313" key="13">
    <source>
        <dbReference type="Proteomes" id="UP000307943"/>
    </source>
</evidence>
<evidence type="ECO:0000256" key="10">
    <source>
        <dbReference type="RuleBase" id="RU000594"/>
    </source>
</evidence>
<dbReference type="PANTHER" id="PTHR33695:SF1">
    <property type="entry name" value="LIPOPROTEIN SIGNAL PEPTIDASE"/>
    <property type="match status" value="1"/>
</dbReference>
<protein>
    <recommendedName>
        <fullName evidence="9">Lipoprotein signal peptidase</fullName>
        <ecNumber evidence="9">3.4.23.36</ecNumber>
    </recommendedName>
    <alternativeName>
        <fullName evidence="9">Prolipoprotein signal peptidase</fullName>
    </alternativeName>
    <alternativeName>
        <fullName evidence="9">Signal peptidase II</fullName>
        <shortName evidence="9">SPase II</shortName>
    </alternativeName>
</protein>
<dbReference type="EMBL" id="VDCQ01000011">
    <property type="protein sequence ID" value="TNJ66360.1"/>
    <property type="molecule type" value="Genomic_DNA"/>
</dbReference>
<comment type="catalytic activity">
    <reaction evidence="9 10">
        <text>Release of signal peptides from bacterial membrane prolipoproteins. Hydrolyzes -Xaa-Yaa-Zaa-|-(S,diacylglyceryl)Cys-, in which Xaa is hydrophobic (preferably Leu), and Yaa (Ala or Ser) and Zaa (Gly or Ala) have small, neutral side chains.</text>
        <dbReference type="EC" id="3.4.23.36"/>
    </reaction>
</comment>
<sequence length="171" mass="19730">MIYYVYALIVFILDQVTKRLIVINMEEYESRSIIGEFFQLTSHRNRGAAFGILQDQRWFFISVTSIVLIGIVWYLQKLRGDRSKKLLKVALSLLLGGAVGNFLDRALFGEVVDFLHFNFVFSIFGWDVDYDFAIFNIADSGIVIGVGLIFLDSLLTWRKERRGVIHEQDHA</sequence>
<feature type="transmembrane region" description="Helical" evidence="9">
    <location>
        <begin position="58"/>
        <end position="75"/>
    </location>
</feature>
<proteinExistence type="inferred from homology"/>
<evidence type="ECO:0000256" key="5">
    <source>
        <dbReference type="ARBA" id="ARBA00022750"/>
    </source>
</evidence>
<dbReference type="Proteomes" id="UP000307943">
    <property type="component" value="Unassembled WGS sequence"/>
</dbReference>
<comment type="caution">
    <text evidence="12">The sequence shown here is derived from an EMBL/GenBank/DDBJ whole genome shotgun (WGS) entry which is preliminary data.</text>
</comment>
<feature type="active site" evidence="9">
    <location>
        <position position="139"/>
    </location>
</feature>
<evidence type="ECO:0000256" key="3">
    <source>
        <dbReference type="ARBA" id="ARBA00022670"/>
    </source>
</evidence>
<dbReference type="PANTHER" id="PTHR33695">
    <property type="entry name" value="LIPOPROTEIN SIGNAL PEPTIDASE"/>
    <property type="match status" value="1"/>
</dbReference>
<keyword evidence="3 9" id="KW-0645">Protease</keyword>
<dbReference type="HAMAP" id="MF_00161">
    <property type="entry name" value="LspA"/>
    <property type="match status" value="1"/>
</dbReference>
<dbReference type="Pfam" id="PF01252">
    <property type="entry name" value="Peptidase_A8"/>
    <property type="match status" value="1"/>
</dbReference>
<keyword evidence="5 9" id="KW-0064">Aspartyl protease</keyword>
<organism evidence="12 13">
    <name type="scientific">Paenibacillus hemerocallicola</name>
    <dbReference type="NCBI Taxonomy" id="1172614"/>
    <lineage>
        <taxon>Bacteria</taxon>
        <taxon>Bacillati</taxon>
        <taxon>Bacillota</taxon>
        <taxon>Bacilli</taxon>
        <taxon>Bacillales</taxon>
        <taxon>Paenibacillaceae</taxon>
        <taxon>Paenibacillus</taxon>
    </lineage>
</organism>
<dbReference type="AlphaFoldDB" id="A0A5C4TCU4"/>
<keyword evidence="2 9" id="KW-1003">Cell membrane</keyword>
<keyword evidence="6 9" id="KW-0378">Hydrolase</keyword>
<keyword evidence="7 9" id="KW-1133">Transmembrane helix</keyword>
<comment type="pathway">
    <text evidence="9">Protein modification; lipoprotein biosynthesis (signal peptide cleavage).</text>
</comment>
<dbReference type="GO" id="GO:0004190">
    <property type="term" value="F:aspartic-type endopeptidase activity"/>
    <property type="evidence" value="ECO:0007669"/>
    <property type="project" value="UniProtKB-UniRule"/>
</dbReference>
<evidence type="ECO:0000256" key="7">
    <source>
        <dbReference type="ARBA" id="ARBA00022989"/>
    </source>
</evidence>
<dbReference type="InterPro" id="IPR001872">
    <property type="entry name" value="Peptidase_A8"/>
</dbReference>
<dbReference type="NCBIfam" id="TIGR00077">
    <property type="entry name" value="lspA"/>
    <property type="match status" value="1"/>
</dbReference>
<dbReference type="RefSeq" id="WP_139602116.1">
    <property type="nucleotide sequence ID" value="NZ_VDCQ01000011.1"/>
</dbReference>
<evidence type="ECO:0000256" key="11">
    <source>
        <dbReference type="RuleBase" id="RU004181"/>
    </source>
</evidence>
<dbReference type="GO" id="GO:0006508">
    <property type="term" value="P:proteolysis"/>
    <property type="evidence" value="ECO:0007669"/>
    <property type="project" value="UniProtKB-KW"/>
</dbReference>
<evidence type="ECO:0000256" key="8">
    <source>
        <dbReference type="ARBA" id="ARBA00023136"/>
    </source>
</evidence>
<dbReference type="OrthoDB" id="9810259at2"/>
<comment type="subcellular location">
    <subcellularLocation>
        <location evidence="9">Cell membrane</location>
        <topology evidence="9">Multi-pass membrane protein</topology>
    </subcellularLocation>
</comment>
<reference evidence="12 13" key="1">
    <citation type="submission" date="2019-05" db="EMBL/GenBank/DDBJ databases">
        <title>We sequenced the genome of Paenibacillus hemerocallicola KCTC 33185 for further insight into its adaptation and study the phylogeny of Paenibacillus.</title>
        <authorList>
            <person name="Narsing Rao M.P."/>
        </authorList>
    </citation>
    <scope>NUCLEOTIDE SEQUENCE [LARGE SCALE GENOMIC DNA]</scope>
    <source>
        <strain evidence="12 13">KCTC 33185</strain>
    </source>
</reference>
<feature type="active site" evidence="9">
    <location>
        <position position="113"/>
    </location>
</feature>
<feature type="transmembrane region" description="Helical" evidence="9">
    <location>
        <begin position="87"/>
        <end position="108"/>
    </location>
</feature>
<evidence type="ECO:0000256" key="9">
    <source>
        <dbReference type="HAMAP-Rule" id="MF_00161"/>
    </source>
</evidence>
<evidence type="ECO:0000256" key="1">
    <source>
        <dbReference type="ARBA" id="ARBA00006139"/>
    </source>
</evidence>
<name>A0A5C4TCU4_9BACL</name>
<dbReference type="PRINTS" id="PR00781">
    <property type="entry name" value="LIPOSIGPTASE"/>
</dbReference>
<dbReference type="EC" id="3.4.23.36" evidence="9"/>
<feature type="transmembrane region" description="Helical" evidence="9">
    <location>
        <begin position="132"/>
        <end position="151"/>
    </location>
</feature>
<keyword evidence="13" id="KW-1185">Reference proteome</keyword>
<comment type="similarity">
    <text evidence="1 9 11">Belongs to the peptidase A8 family.</text>
</comment>
<accession>A0A5C4TCU4</accession>
<dbReference type="PROSITE" id="PS00855">
    <property type="entry name" value="SPASE_II"/>
    <property type="match status" value="1"/>
</dbReference>
<evidence type="ECO:0000256" key="4">
    <source>
        <dbReference type="ARBA" id="ARBA00022692"/>
    </source>
</evidence>